<sequence>MATNILSLPPDVYDKISINLVAKDTLSLSRTCRCLRRAFGPGNKFLWFSKLCLPRLSANEDGDHYLTPFNTARDWYGDCVRIMNSPTQRKRCGWCLEADGPIASKFTVKYFLHDREARGKGGWPICLQCHQDFYEYYDIFKRSHADILNMPKLAQSVKHSVDHYGMHKNVNKVVISKVEAKEIIERHVGPSETAPIGSERFAFRFKRGLKEYIDTAFQAVQIVVTEYHRMYKRFHFILPVSKFRQFLEEVLVAETVRPFKIQNTGEKADGVAIELFEICRELYGNTDDAEDISRRKLLVGMRASFFLKSLFGGTDERPTPIENISHKKYLRGWMAEWFESSPWAKFFETHNYQSVQCIICARDMPHENCVYEEKLGQEFPGRWIVAHLFECHPRILLEKNAPGEF</sequence>
<dbReference type="AlphaFoldDB" id="A0AAV9W1H8"/>
<accession>A0AAV9W1H8</accession>
<organism evidence="1 2">
    <name type="scientific">Arthrobotrys musiformis</name>
    <dbReference type="NCBI Taxonomy" id="47236"/>
    <lineage>
        <taxon>Eukaryota</taxon>
        <taxon>Fungi</taxon>
        <taxon>Dikarya</taxon>
        <taxon>Ascomycota</taxon>
        <taxon>Pezizomycotina</taxon>
        <taxon>Orbiliomycetes</taxon>
        <taxon>Orbiliales</taxon>
        <taxon>Orbiliaceae</taxon>
        <taxon>Arthrobotrys</taxon>
    </lineage>
</organism>
<dbReference type="Proteomes" id="UP001370758">
    <property type="component" value="Unassembled WGS sequence"/>
</dbReference>
<proteinExistence type="predicted"/>
<name>A0AAV9W1H8_9PEZI</name>
<gene>
    <name evidence="1" type="ORF">TWF481_011686</name>
</gene>
<keyword evidence="2" id="KW-1185">Reference proteome</keyword>
<dbReference type="EMBL" id="JAVHJL010000008">
    <property type="protein sequence ID" value="KAK6499115.1"/>
    <property type="molecule type" value="Genomic_DNA"/>
</dbReference>
<evidence type="ECO:0000313" key="2">
    <source>
        <dbReference type="Proteomes" id="UP001370758"/>
    </source>
</evidence>
<comment type="caution">
    <text evidence="1">The sequence shown here is derived from an EMBL/GenBank/DDBJ whole genome shotgun (WGS) entry which is preliminary data.</text>
</comment>
<reference evidence="1 2" key="1">
    <citation type="submission" date="2023-08" db="EMBL/GenBank/DDBJ databases">
        <authorList>
            <person name="Palmer J.M."/>
        </authorList>
    </citation>
    <scope>NUCLEOTIDE SEQUENCE [LARGE SCALE GENOMIC DNA]</scope>
    <source>
        <strain evidence="1 2">TWF481</strain>
    </source>
</reference>
<protein>
    <recommendedName>
        <fullName evidence="3">F-box domain-containing protein</fullName>
    </recommendedName>
</protein>
<evidence type="ECO:0000313" key="1">
    <source>
        <dbReference type="EMBL" id="KAK6499115.1"/>
    </source>
</evidence>
<evidence type="ECO:0008006" key="3">
    <source>
        <dbReference type="Google" id="ProtNLM"/>
    </source>
</evidence>